<dbReference type="EMBL" id="KQ980275">
    <property type="protein sequence ID" value="KYN17003.1"/>
    <property type="molecule type" value="Genomic_DNA"/>
</dbReference>
<gene>
    <name evidence="2" type="ORF">ALC57_10700</name>
</gene>
<dbReference type="Proteomes" id="UP000078492">
    <property type="component" value="Unassembled WGS sequence"/>
</dbReference>
<name>A0A151J3M6_9HYME</name>
<feature type="region of interest" description="Disordered" evidence="1">
    <location>
        <begin position="60"/>
        <end position="100"/>
    </location>
</feature>
<evidence type="ECO:0000313" key="3">
    <source>
        <dbReference type="Proteomes" id="UP000078492"/>
    </source>
</evidence>
<feature type="region of interest" description="Disordered" evidence="1">
    <location>
        <begin position="1"/>
        <end position="28"/>
    </location>
</feature>
<proteinExistence type="predicted"/>
<keyword evidence="3" id="KW-1185">Reference proteome</keyword>
<accession>A0A151J3M6</accession>
<dbReference type="AlphaFoldDB" id="A0A151J3M6"/>
<evidence type="ECO:0000313" key="2">
    <source>
        <dbReference type="EMBL" id="KYN17003.1"/>
    </source>
</evidence>
<feature type="compositionally biased region" description="Basic and acidic residues" evidence="1">
    <location>
        <begin position="90"/>
        <end position="100"/>
    </location>
</feature>
<sequence length="100" mass="11280">MVDEKLAPSGRDGAKGAGDGSEIDAHAERDIHGHTIVRMWVPVVYRYARGASACRAIRESAARRTEGKIRDTSDHRHRDGSDYSSLFQRENLRDGERREM</sequence>
<protein>
    <submittedName>
        <fullName evidence="2">Uncharacterized protein</fullName>
    </submittedName>
</protein>
<reference evidence="2 3" key="1">
    <citation type="submission" date="2015-09" db="EMBL/GenBank/DDBJ databases">
        <title>Trachymyrmex cornetzi WGS genome.</title>
        <authorList>
            <person name="Nygaard S."/>
            <person name="Hu H."/>
            <person name="Boomsma J."/>
            <person name="Zhang G."/>
        </authorList>
    </citation>
    <scope>NUCLEOTIDE SEQUENCE [LARGE SCALE GENOMIC DNA]</scope>
    <source>
        <strain evidence="2">Tcor2-1</strain>
        <tissue evidence="2">Whole body</tissue>
    </source>
</reference>
<feature type="compositionally biased region" description="Basic and acidic residues" evidence="1">
    <location>
        <begin position="60"/>
        <end position="81"/>
    </location>
</feature>
<organism evidence="2 3">
    <name type="scientific">Trachymyrmex cornetzi</name>
    <dbReference type="NCBI Taxonomy" id="471704"/>
    <lineage>
        <taxon>Eukaryota</taxon>
        <taxon>Metazoa</taxon>
        <taxon>Ecdysozoa</taxon>
        <taxon>Arthropoda</taxon>
        <taxon>Hexapoda</taxon>
        <taxon>Insecta</taxon>
        <taxon>Pterygota</taxon>
        <taxon>Neoptera</taxon>
        <taxon>Endopterygota</taxon>
        <taxon>Hymenoptera</taxon>
        <taxon>Apocrita</taxon>
        <taxon>Aculeata</taxon>
        <taxon>Formicoidea</taxon>
        <taxon>Formicidae</taxon>
        <taxon>Myrmicinae</taxon>
        <taxon>Trachymyrmex</taxon>
    </lineage>
</organism>
<evidence type="ECO:0000256" key="1">
    <source>
        <dbReference type="SAM" id="MobiDB-lite"/>
    </source>
</evidence>